<dbReference type="OrthoDB" id="9812656at2"/>
<feature type="domain" description="VOC" evidence="1">
    <location>
        <begin position="8"/>
        <end position="134"/>
    </location>
</feature>
<sequence>MGAPVSAGILEAAVYVEDLDATEAFYGGLLGLERITRRDGRHVFFRCGEGVILTFIAEATRQPPDDPAALPVPPHGAVGPGHVCLAAQAEELNEWERHLRDNNVEIEADFFWPNGARSIYLRDPAGNSVEIADKTLWRRA</sequence>
<dbReference type="PANTHER" id="PTHR21366:SF22">
    <property type="entry name" value="VOC DOMAIN-CONTAINING PROTEIN"/>
    <property type="match status" value="1"/>
</dbReference>
<dbReference type="InterPro" id="IPR050383">
    <property type="entry name" value="GlyoxalaseI/FosfomycinResist"/>
</dbReference>
<dbReference type="Pfam" id="PF00903">
    <property type="entry name" value="Glyoxalase"/>
    <property type="match status" value="1"/>
</dbReference>
<dbReference type="InterPro" id="IPR029068">
    <property type="entry name" value="Glyas_Bleomycin-R_OHBP_Dase"/>
</dbReference>
<name>A0A074JJS2_9RHOB</name>
<dbReference type="STRING" id="1353537.TP2_00820"/>
<dbReference type="EMBL" id="AUND01000001">
    <property type="protein sequence ID" value="KEO56095.1"/>
    <property type="molecule type" value="Genomic_DNA"/>
</dbReference>
<dbReference type="SUPFAM" id="SSF54593">
    <property type="entry name" value="Glyoxalase/Bleomycin resistance protein/Dihydroxybiphenyl dioxygenase"/>
    <property type="match status" value="1"/>
</dbReference>
<dbReference type="Proteomes" id="UP000027432">
    <property type="component" value="Unassembled WGS sequence"/>
</dbReference>
<dbReference type="RefSeq" id="WP_038072352.1">
    <property type="nucleotide sequence ID" value="NZ_AUND01000001.1"/>
</dbReference>
<dbReference type="InterPro" id="IPR037523">
    <property type="entry name" value="VOC_core"/>
</dbReference>
<keyword evidence="3" id="KW-1185">Reference proteome</keyword>
<accession>A0A074JJS2</accession>
<evidence type="ECO:0000259" key="1">
    <source>
        <dbReference type="PROSITE" id="PS51819"/>
    </source>
</evidence>
<dbReference type="AlphaFoldDB" id="A0A074JJS2"/>
<evidence type="ECO:0000313" key="3">
    <source>
        <dbReference type="Proteomes" id="UP000027432"/>
    </source>
</evidence>
<reference evidence="2 3" key="1">
    <citation type="submission" date="2013-07" db="EMBL/GenBank/DDBJ databases">
        <title>Thioclava pacifica DSM 10166 Genome Sequencing.</title>
        <authorList>
            <person name="Lai Q."/>
            <person name="Shao Z."/>
        </authorList>
    </citation>
    <scope>NUCLEOTIDE SEQUENCE [LARGE SCALE GENOMIC DNA]</scope>
    <source>
        <strain evidence="2 3">DSM 10166</strain>
    </source>
</reference>
<dbReference type="PANTHER" id="PTHR21366">
    <property type="entry name" value="GLYOXALASE FAMILY PROTEIN"/>
    <property type="match status" value="1"/>
</dbReference>
<dbReference type="PROSITE" id="PS51819">
    <property type="entry name" value="VOC"/>
    <property type="match status" value="1"/>
</dbReference>
<protein>
    <recommendedName>
        <fullName evidence="1">VOC domain-containing protein</fullName>
    </recommendedName>
</protein>
<gene>
    <name evidence="2" type="ORF">TP2_00820</name>
</gene>
<dbReference type="InterPro" id="IPR004360">
    <property type="entry name" value="Glyas_Fos-R_dOase_dom"/>
</dbReference>
<evidence type="ECO:0000313" key="2">
    <source>
        <dbReference type="EMBL" id="KEO56095.1"/>
    </source>
</evidence>
<proteinExistence type="predicted"/>
<comment type="caution">
    <text evidence="2">The sequence shown here is derived from an EMBL/GenBank/DDBJ whole genome shotgun (WGS) entry which is preliminary data.</text>
</comment>
<dbReference type="eggNOG" id="COG0346">
    <property type="taxonomic scope" value="Bacteria"/>
</dbReference>
<organism evidence="2 3">
    <name type="scientific">Thioclava pacifica DSM 10166</name>
    <dbReference type="NCBI Taxonomy" id="1353537"/>
    <lineage>
        <taxon>Bacteria</taxon>
        <taxon>Pseudomonadati</taxon>
        <taxon>Pseudomonadota</taxon>
        <taxon>Alphaproteobacteria</taxon>
        <taxon>Rhodobacterales</taxon>
        <taxon>Paracoccaceae</taxon>
        <taxon>Thioclava</taxon>
    </lineage>
</organism>
<dbReference type="Gene3D" id="3.10.180.10">
    <property type="entry name" value="2,3-Dihydroxybiphenyl 1,2-Dioxygenase, domain 1"/>
    <property type="match status" value="1"/>
</dbReference>